<gene>
    <name evidence="1" type="ORF">B296_00043785</name>
</gene>
<dbReference type="Gene3D" id="2.120.10.80">
    <property type="entry name" value="Kelch-type beta propeller"/>
    <property type="match status" value="1"/>
</dbReference>
<evidence type="ECO:0000313" key="1">
    <source>
        <dbReference type="EMBL" id="RRT61964.1"/>
    </source>
</evidence>
<dbReference type="SUPFAM" id="SSF117281">
    <property type="entry name" value="Kelch motif"/>
    <property type="match status" value="1"/>
</dbReference>
<dbReference type="EMBL" id="AMZH03007176">
    <property type="protein sequence ID" value="RRT61964.1"/>
    <property type="molecule type" value="Genomic_DNA"/>
</dbReference>
<evidence type="ECO:0008006" key="3">
    <source>
        <dbReference type="Google" id="ProtNLM"/>
    </source>
</evidence>
<dbReference type="PANTHER" id="PTHR46407">
    <property type="entry name" value="OS02G0208700 PROTEIN"/>
    <property type="match status" value="1"/>
</dbReference>
<organism evidence="1 2">
    <name type="scientific">Ensete ventricosum</name>
    <name type="common">Abyssinian banana</name>
    <name type="synonym">Musa ensete</name>
    <dbReference type="NCBI Taxonomy" id="4639"/>
    <lineage>
        <taxon>Eukaryota</taxon>
        <taxon>Viridiplantae</taxon>
        <taxon>Streptophyta</taxon>
        <taxon>Embryophyta</taxon>
        <taxon>Tracheophyta</taxon>
        <taxon>Spermatophyta</taxon>
        <taxon>Magnoliopsida</taxon>
        <taxon>Liliopsida</taxon>
        <taxon>Zingiberales</taxon>
        <taxon>Musaceae</taxon>
        <taxon>Ensete</taxon>
    </lineage>
</organism>
<dbReference type="GO" id="GO:0080037">
    <property type="term" value="P:negative regulation of cytokinin-activated signaling pathway"/>
    <property type="evidence" value="ECO:0007669"/>
    <property type="project" value="InterPro"/>
</dbReference>
<dbReference type="InterPro" id="IPR044595">
    <property type="entry name" value="KMD1-4"/>
</dbReference>
<dbReference type="PANTHER" id="PTHR46407:SF3">
    <property type="entry name" value="OS02G0208700 PROTEIN"/>
    <property type="match status" value="1"/>
</dbReference>
<dbReference type="InterPro" id="IPR015915">
    <property type="entry name" value="Kelch-typ_b-propeller"/>
</dbReference>
<name>A0A426ZDB3_ENSVE</name>
<accession>A0A426ZDB3</accession>
<comment type="caution">
    <text evidence="1">The sequence shown here is derived from an EMBL/GenBank/DDBJ whole genome shotgun (WGS) entry which is preliminary data.</text>
</comment>
<dbReference type="Proteomes" id="UP000287651">
    <property type="component" value="Unassembled WGS sequence"/>
</dbReference>
<dbReference type="GO" id="GO:2000762">
    <property type="term" value="P:regulation of phenylpropanoid metabolic process"/>
    <property type="evidence" value="ECO:0007669"/>
    <property type="project" value="InterPro"/>
</dbReference>
<evidence type="ECO:0000313" key="2">
    <source>
        <dbReference type="Proteomes" id="UP000287651"/>
    </source>
</evidence>
<proteinExistence type="predicted"/>
<reference evidence="1 2" key="1">
    <citation type="journal article" date="2014" name="Agronomy (Basel)">
        <title>A Draft Genome Sequence for Ensete ventricosum, the Drought-Tolerant Tree Against Hunger.</title>
        <authorList>
            <person name="Harrison J."/>
            <person name="Moore K.A."/>
            <person name="Paszkiewicz K."/>
            <person name="Jones T."/>
            <person name="Grant M."/>
            <person name="Ambacheew D."/>
            <person name="Muzemil S."/>
            <person name="Studholme D.J."/>
        </authorList>
    </citation>
    <scope>NUCLEOTIDE SEQUENCE [LARGE SCALE GENOMIC DNA]</scope>
</reference>
<dbReference type="AlphaFoldDB" id="A0A426ZDB3"/>
<sequence length="105" mass="12137">MVFVAGKHDKRKNALWFTLAYDATSDTWVHLADMAWEHDKCHDFTRDTLCVLDGFLTIAQAQFSRNMEAFDVAAWRWCDMEEGKLAKPGHRCTCMVDGDKRICMC</sequence>
<protein>
    <recommendedName>
        <fullName evidence="3">F-box associated domain-containing protein</fullName>
    </recommendedName>
</protein>